<reference evidence="9" key="1">
    <citation type="journal article" date="2019" name="Int. J. Syst. Evol. Microbiol.">
        <title>The Global Catalogue of Microorganisms (GCM) 10K type strain sequencing project: providing services to taxonomists for standard genome sequencing and annotation.</title>
        <authorList>
            <consortium name="The Broad Institute Genomics Platform"/>
            <consortium name="The Broad Institute Genome Sequencing Center for Infectious Disease"/>
            <person name="Wu L."/>
            <person name="Ma J."/>
        </authorList>
    </citation>
    <scope>NUCLEOTIDE SEQUENCE [LARGE SCALE GENOMIC DNA]</scope>
    <source>
        <strain evidence="9">CGMCC 1.16306</strain>
    </source>
</reference>
<dbReference type="PANTHER" id="PTHR11706:SF33">
    <property type="entry name" value="NATURAL RESISTANCE-ASSOCIATED MACROPHAGE PROTEIN 2"/>
    <property type="match status" value="1"/>
</dbReference>
<feature type="transmembrane region" description="Helical" evidence="7">
    <location>
        <begin position="382"/>
        <end position="404"/>
    </location>
</feature>
<dbReference type="RefSeq" id="WP_380217317.1">
    <property type="nucleotide sequence ID" value="NZ_JBHTBN010000003.1"/>
</dbReference>
<keyword evidence="3 7" id="KW-0812">Transmembrane</keyword>
<evidence type="ECO:0000313" key="8">
    <source>
        <dbReference type="EMBL" id="MFC7357471.1"/>
    </source>
</evidence>
<feature type="transmembrane region" description="Helical" evidence="7">
    <location>
        <begin position="324"/>
        <end position="341"/>
    </location>
</feature>
<gene>
    <name evidence="8" type="ORF">ACFQO1_07215</name>
</gene>
<evidence type="ECO:0000256" key="3">
    <source>
        <dbReference type="ARBA" id="ARBA00022692"/>
    </source>
</evidence>
<evidence type="ECO:0000256" key="4">
    <source>
        <dbReference type="ARBA" id="ARBA00022847"/>
    </source>
</evidence>
<dbReference type="Proteomes" id="UP001596415">
    <property type="component" value="Unassembled WGS sequence"/>
</dbReference>
<feature type="transmembrane region" description="Helical" evidence="7">
    <location>
        <begin position="78"/>
        <end position="99"/>
    </location>
</feature>
<comment type="caution">
    <text evidence="8">The sequence shown here is derived from an EMBL/GenBank/DDBJ whole genome shotgun (WGS) entry which is preliminary data.</text>
</comment>
<feature type="transmembrane region" description="Helical" evidence="7">
    <location>
        <begin position="119"/>
        <end position="144"/>
    </location>
</feature>
<protein>
    <submittedName>
        <fullName evidence="8">Nramp family divalent metal transporter</fullName>
    </submittedName>
</protein>
<feature type="transmembrane region" description="Helical" evidence="7">
    <location>
        <begin position="347"/>
        <end position="370"/>
    </location>
</feature>
<keyword evidence="5 7" id="KW-1133">Transmembrane helix</keyword>
<evidence type="ECO:0000256" key="7">
    <source>
        <dbReference type="SAM" id="Phobius"/>
    </source>
</evidence>
<proteinExistence type="predicted"/>
<keyword evidence="6 7" id="KW-0472">Membrane</keyword>
<dbReference type="EMBL" id="JBHTBN010000003">
    <property type="protein sequence ID" value="MFC7357471.1"/>
    <property type="molecule type" value="Genomic_DNA"/>
</dbReference>
<dbReference type="NCBIfam" id="NF037982">
    <property type="entry name" value="Nramp_1"/>
    <property type="match status" value="1"/>
</dbReference>
<feature type="transmembrane region" description="Helical" evidence="7">
    <location>
        <begin position="12"/>
        <end position="32"/>
    </location>
</feature>
<dbReference type="PRINTS" id="PR00447">
    <property type="entry name" value="NATRESASSCMP"/>
</dbReference>
<evidence type="ECO:0000256" key="1">
    <source>
        <dbReference type="ARBA" id="ARBA00004141"/>
    </source>
</evidence>
<keyword evidence="4" id="KW-0769">Symport</keyword>
<evidence type="ECO:0000256" key="6">
    <source>
        <dbReference type="ARBA" id="ARBA00023136"/>
    </source>
</evidence>
<accession>A0ABW2MXI9</accession>
<organism evidence="8 9">
    <name type="scientific">Jejudonia soesokkakensis</name>
    <dbReference type="NCBI Taxonomy" id="1323432"/>
    <lineage>
        <taxon>Bacteria</taxon>
        <taxon>Pseudomonadati</taxon>
        <taxon>Bacteroidota</taxon>
        <taxon>Flavobacteriia</taxon>
        <taxon>Flavobacteriales</taxon>
        <taxon>Flavobacteriaceae</taxon>
        <taxon>Jejudonia</taxon>
    </lineage>
</organism>
<comment type="subcellular location">
    <subcellularLocation>
        <location evidence="1">Membrane</location>
        <topology evidence="1">Multi-pass membrane protein</topology>
    </subcellularLocation>
</comment>
<feature type="transmembrane region" description="Helical" evidence="7">
    <location>
        <begin position="236"/>
        <end position="257"/>
    </location>
</feature>
<feature type="transmembrane region" description="Helical" evidence="7">
    <location>
        <begin position="192"/>
        <end position="215"/>
    </location>
</feature>
<feature type="transmembrane region" description="Helical" evidence="7">
    <location>
        <begin position="38"/>
        <end position="57"/>
    </location>
</feature>
<evidence type="ECO:0000256" key="5">
    <source>
        <dbReference type="ARBA" id="ARBA00022989"/>
    </source>
</evidence>
<dbReference type="InterPro" id="IPR001046">
    <property type="entry name" value="NRAMP_fam"/>
</dbReference>
<feature type="transmembrane region" description="Helical" evidence="7">
    <location>
        <begin position="277"/>
        <end position="303"/>
    </location>
</feature>
<name>A0ABW2MXI9_9FLAO</name>
<evidence type="ECO:0000256" key="2">
    <source>
        <dbReference type="ARBA" id="ARBA00022448"/>
    </source>
</evidence>
<sequence>MNNPFKNIGPGTLIAAAFIGPGTVTTCTLAGVQYGFTLLWAMVLSIVATIVLQEMAARLGIVYGEGLAETVKKQIKSSFIRAIAIILILSAILVGNAAYEAGNISGGVLGLQTIFSESTIAIGSFQLSPLSILVGIIAFVLLFIGNYKLIERFLVGLVLLMSVSFIITAIGTQPNMVSVLKGIFTPVIPKEGILTIIALVGTTVVPYNLFLHATLVKEKWKGESISANLKAARKDLYVSIILGGLVSMAIIISAAAIESQQVANASDLALSLAPLYGSFATYFLSLGLFAAGITSAITAPLAAAYVARGCFGWKKDLKSIKFRAVWIVVLLLGVVLSSVGVNPIEIIQFAQIANGLLLPIIAGFLLWVVNKKEVLGRYKNSVTQNIFGILILITACILGARTLLKVFGYI</sequence>
<keyword evidence="2" id="KW-0813">Transport</keyword>
<evidence type="ECO:0000313" key="9">
    <source>
        <dbReference type="Proteomes" id="UP001596415"/>
    </source>
</evidence>
<feature type="transmembrane region" description="Helical" evidence="7">
    <location>
        <begin position="153"/>
        <end position="172"/>
    </location>
</feature>
<dbReference type="PANTHER" id="PTHR11706">
    <property type="entry name" value="SOLUTE CARRIER PROTEIN FAMILY 11 MEMBER"/>
    <property type="match status" value="1"/>
</dbReference>
<keyword evidence="9" id="KW-1185">Reference proteome</keyword>
<dbReference type="Pfam" id="PF01566">
    <property type="entry name" value="Nramp"/>
    <property type="match status" value="1"/>
</dbReference>